<gene>
    <name evidence="1" type="ORF">ANASTE_00173</name>
</gene>
<evidence type="ECO:0000313" key="2">
    <source>
        <dbReference type="Proteomes" id="UP000005178"/>
    </source>
</evidence>
<dbReference type="Proteomes" id="UP000005178">
    <property type="component" value="Unassembled WGS sequence"/>
</dbReference>
<keyword evidence="2" id="KW-1185">Reference proteome</keyword>
<reference evidence="1" key="2">
    <citation type="submission" date="2013-08" db="EMBL/GenBank/DDBJ databases">
        <title>Draft genome sequence of Anaerofustis stercorihominis (DSM 17244).</title>
        <authorList>
            <person name="Sudarsanam P."/>
            <person name="Ley R."/>
            <person name="Guruge J."/>
            <person name="Turnbaugh P.J."/>
            <person name="Mahowald M."/>
            <person name="Liep D."/>
            <person name="Gordon J."/>
        </authorList>
    </citation>
    <scope>NUCLEOTIDE SEQUENCE</scope>
    <source>
        <strain evidence="1">DSM 17244</strain>
    </source>
</reference>
<comment type="caution">
    <text evidence="1">The sequence shown here is derived from an EMBL/GenBank/DDBJ whole genome shotgun (WGS) entry which is preliminary data.</text>
</comment>
<reference evidence="1" key="1">
    <citation type="submission" date="2008-01" db="EMBL/GenBank/DDBJ databases">
        <authorList>
            <person name="Fulton L."/>
            <person name="Clifton S."/>
            <person name="Fulton B."/>
            <person name="Xu J."/>
            <person name="Minx P."/>
            <person name="Pepin K.H."/>
            <person name="Johnson M."/>
            <person name="Thiruvilangam P."/>
            <person name="Bhonagiri V."/>
            <person name="Nash W.E."/>
            <person name="Mardis E.R."/>
            <person name="Wilson R.K."/>
        </authorList>
    </citation>
    <scope>NUCLEOTIDE SEQUENCE [LARGE SCALE GENOMIC DNA]</scope>
    <source>
        <strain evidence="1">DSM 17244</strain>
    </source>
</reference>
<accession>B1C634</accession>
<evidence type="ECO:0000313" key="1">
    <source>
        <dbReference type="EMBL" id="EDS73319.1"/>
    </source>
</evidence>
<dbReference type="STRING" id="445971.ANASTE_00173"/>
<sequence>MGWSKDEVYILYKIIYALDEDLKLINSIYDLEHIIYYKNNFHNNILC</sequence>
<organism evidence="1 2">
    <name type="scientific">Anaerofustis stercorihominis DSM 17244</name>
    <dbReference type="NCBI Taxonomy" id="445971"/>
    <lineage>
        <taxon>Bacteria</taxon>
        <taxon>Bacillati</taxon>
        <taxon>Bacillota</taxon>
        <taxon>Clostridia</taxon>
        <taxon>Eubacteriales</taxon>
        <taxon>Eubacteriaceae</taxon>
        <taxon>Anaerofustis</taxon>
    </lineage>
</organism>
<dbReference type="EMBL" id="ABIL02000004">
    <property type="protein sequence ID" value="EDS73319.1"/>
    <property type="molecule type" value="Genomic_DNA"/>
</dbReference>
<protein>
    <submittedName>
        <fullName evidence="1">Uncharacterized protein</fullName>
    </submittedName>
</protein>
<name>B1C634_9FIRM</name>
<dbReference type="AlphaFoldDB" id="B1C634"/>
<dbReference type="HOGENOM" id="CLU_3163985_0_0_9"/>
<proteinExistence type="predicted"/>